<dbReference type="EnsemblMetazoa" id="MDOA012851-RA">
    <property type="protein sequence ID" value="MDOA012851-PA"/>
    <property type="gene ID" value="MDOA012851"/>
</dbReference>
<feature type="domain" description="C2H2-type" evidence="13">
    <location>
        <begin position="456"/>
        <end position="483"/>
    </location>
</feature>
<dbReference type="VEuPathDB" id="VectorBase:MDOMA2_011694"/>
<dbReference type="GO" id="GO:0000981">
    <property type="term" value="F:DNA-binding transcription factor activity, RNA polymerase II-specific"/>
    <property type="evidence" value="ECO:0007669"/>
    <property type="project" value="TreeGrafter"/>
</dbReference>
<dbReference type="GO" id="GO:0000978">
    <property type="term" value="F:RNA polymerase II cis-regulatory region sequence-specific DNA binding"/>
    <property type="evidence" value="ECO:0007669"/>
    <property type="project" value="TreeGrafter"/>
</dbReference>
<dbReference type="KEGG" id="mde:101894409"/>
<feature type="domain" description="C2H2-type" evidence="13">
    <location>
        <begin position="544"/>
        <end position="572"/>
    </location>
</feature>
<dbReference type="Gene3D" id="3.40.1800.20">
    <property type="match status" value="1"/>
</dbReference>
<evidence type="ECO:0000256" key="12">
    <source>
        <dbReference type="SAM" id="MobiDB-lite"/>
    </source>
</evidence>
<dbReference type="PANTHER" id="PTHR24384">
    <property type="entry name" value="FINGER PUTATIVE TRANSCRIPTION FACTOR FAMILY-RELATED"/>
    <property type="match status" value="1"/>
</dbReference>
<dbReference type="GO" id="GO:0005634">
    <property type="term" value="C:nucleus"/>
    <property type="evidence" value="ECO:0007669"/>
    <property type="project" value="UniProtKB-SubCell"/>
</dbReference>
<feature type="domain" description="C2H2-type" evidence="13">
    <location>
        <begin position="796"/>
        <end position="823"/>
    </location>
</feature>
<evidence type="ECO:0000256" key="4">
    <source>
        <dbReference type="ARBA" id="ARBA00022771"/>
    </source>
</evidence>
<dbReference type="Gene3D" id="3.30.160.60">
    <property type="entry name" value="Classic Zinc Finger"/>
    <property type="match status" value="6"/>
</dbReference>
<evidence type="ECO:0000256" key="8">
    <source>
        <dbReference type="ARBA" id="ARBA00023163"/>
    </source>
</evidence>
<feature type="domain" description="C2H2-type" evidence="13">
    <location>
        <begin position="353"/>
        <end position="381"/>
    </location>
</feature>
<evidence type="ECO:0000256" key="3">
    <source>
        <dbReference type="ARBA" id="ARBA00022737"/>
    </source>
</evidence>
<organism evidence="14">
    <name type="scientific">Musca domestica</name>
    <name type="common">House fly</name>
    <dbReference type="NCBI Taxonomy" id="7370"/>
    <lineage>
        <taxon>Eukaryota</taxon>
        <taxon>Metazoa</taxon>
        <taxon>Ecdysozoa</taxon>
        <taxon>Arthropoda</taxon>
        <taxon>Hexapoda</taxon>
        <taxon>Insecta</taxon>
        <taxon>Pterygota</taxon>
        <taxon>Neoptera</taxon>
        <taxon>Endopterygota</taxon>
        <taxon>Diptera</taxon>
        <taxon>Brachycera</taxon>
        <taxon>Muscomorpha</taxon>
        <taxon>Muscoidea</taxon>
        <taxon>Muscidae</taxon>
        <taxon>Musca</taxon>
    </lineage>
</organism>
<feature type="domain" description="C2H2-type" evidence="13">
    <location>
        <begin position="605"/>
        <end position="632"/>
    </location>
</feature>
<keyword evidence="5" id="KW-0862">Zinc</keyword>
<keyword evidence="3" id="KW-0677">Repeat</keyword>
<feature type="coiled-coil region" evidence="11">
    <location>
        <begin position="96"/>
        <end position="123"/>
    </location>
</feature>
<evidence type="ECO:0000313" key="14">
    <source>
        <dbReference type="EnsemblMetazoa" id="MDOA005550-PA"/>
    </source>
</evidence>
<evidence type="ECO:0000256" key="10">
    <source>
        <dbReference type="PROSITE-ProRule" id="PRU00042"/>
    </source>
</evidence>
<evidence type="ECO:0000256" key="2">
    <source>
        <dbReference type="ARBA" id="ARBA00022723"/>
    </source>
</evidence>
<feature type="domain" description="C2H2-type" evidence="13">
    <location>
        <begin position="824"/>
        <end position="852"/>
    </location>
</feature>
<dbReference type="SUPFAM" id="SSF57667">
    <property type="entry name" value="beta-beta-alpha zinc fingers"/>
    <property type="match status" value="6"/>
</dbReference>
<dbReference type="VEuPathDB" id="VectorBase:MDOA005550"/>
<reference evidence="14" key="1">
    <citation type="submission" date="2020-05" db="UniProtKB">
        <authorList>
            <consortium name="EnsemblMetazoa"/>
        </authorList>
    </citation>
    <scope>IDENTIFICATION</scope>
    <source>
        <strain evidence="14">Aabys</strain>
    </source>
</reference>
<dbReference type="AlphaFoldDB" id="A0A1I8N943"/>
<keyword evidence="7" id="KW-0238">DNA-binding</keyword>
<comment type="subcellular location">
    <subcellularLocation>
        <location evidence="1">Nucleus</location>
    </subcellularLocation>
</comment>
<gene>
    <name evidence="14" type="primary">101893314</name>
    <name evidence="15" type="synonym">101894409</name>
</gene>
<dbReference type="InterPro" id="IPR036236">
    <property type="entry name" value="Znf_C2H2_sf"/>
</dbReference>
<feature type="domain" description="C2H2-type" evidence="13">
    <location>
        <begin position="715"/>
        <end position="743"/>
    </location>
</feature>
<keyword evidence="9" id="KW-0539">Nucleus</keyword>
<name>A0A1I8N943_MUSDO</name>
<feature type="domain" description="C2H2-type" evidence="13">
    <location>
        <begin position="484"/>
        <end position="512"/>
    </location>
</feature>
<dbReference type="InterPro" id="IPR050752">
    <property type="entry name" value="C2H2-ZF_domain"/>
</dbReference>
<evidence type="ECO:0000259" key="13">
    <source>
        <dbReference type="PROSITE" id="PS50157"/>
    </source>
</evidence>
<dbReference type="eggNOG" id="KOG1721">
    <property type="taxonomic scope" value="Eukaryota"/>
</dbReference>
<dbReference type="InterPro" id="IPR013087">
    <property type="entry name" value="Znf_C2H2_type"/>
</dbReference>
<accession>A0A1I8N943</accession>
<evidence type="ECO:0000313" key="15">
    <source>
        <dbReference type="EnsemblMetazoa" id="MDOA012851-PA"/>
    </source>
</evidence>
<evidence type="ECO:0000256" key="7">
    <source>
        <dbReference type="ARBA" id="ARBA00023125"/>
    </source>
</evidence>
<dbReference type="PANTHER" id="PTHR24384:SF189">
    <property type="entry name" value="C2H2-TYPE DOMAIN-CONTAINING PROTEIN-RELATED"/>
    <property type="match status" value="1"/>
</dbReference>
<dbReference type="OrthoDB" id="8117106at2759"/>
<feature type="domain" description="C2H2-type" evidence="13">
    <location>
        <begin position="687"/>
        <end position="714"/>
    </location>
</feature>
<evidence type="ECO:0000256" key="6">
    <source>
        <dbReference type="ARBA" id="ARBA00023015"/>
    </source>
</evidence>
<dbReference type="PROSITE" id="PS00028">
    <property type="entry name" value="ZINC_FINGER_C2H2_1"/>
    <property type="match status" value="13"/>
</dbReference>
<evidence type="ECO:0000256" key="9">
    <source>
        <dbReference type="ARBA" id="ARBA00023242"/>
    </source>
</evidence>
<dbReference type="SMART" id="SM00868">
    <property type="entry name" value="zf-AD"/>
    <property type="match status" value="1"/>
</dbReference>
<dbReference type="SMART" id="SM00355">
    <property type="entry name" value="ZnF_C2H2"/>
    <property type="match status" value="14"/>
</dbReference>
<keyword evidence="11" id="KW-0175">Coiled coil</keyword>
<dbReference type="EnsemblMetazoa" id="MDOA005550-RA">
    <property type="protein sequence ID" value="MDOA005550-PA"/>
    <property type="gene ID" value="MDOA005550"/>
</dbReference>
<dbReference type="PROSITE" id="PS50157">
    <property type="entry name" value="ZINC_FINGER_C2H2_2"/>
    <property type="match status" value="12"/>
</dbReference>
<feature type="domain" description="C2H2-type" evidence="13">
    <location>
        <begin position="633"/>
        <end position="661"/>
    </location>
</feature>
<protein>
    <recommendedName>
        <fullName evidence="13">C2H2-type domain-containing protein</fullName>
    </recommendedName>
</protein>
<dbReference type="RefSeq" id="XP_005175531.2">
    <property type="nucleotide sequence ID" value="XM_005175474.4"/>
</dbReference>
<dbReference type="VEuPathDB" id="VectorBase:MDOA012851"/>
<feature type="region of interest" description="Disordered" evidence="12">
    <location>
        <begin position="577"/>
        <end position="604"/>
    </location>
</feature>
<dbReference type="GO" id="GO:0008270">
    <property type="term" value="F:zinc ion binding"/>
    <property type="evidence" value="ECO:0007669"/>
    <property type="project" value="UniProtKB-KW"/>
</dbReference>
<dbReference type="Pfam" id="PF00096">
    <property type="entry name" value="zf-C2H2"/>
    <property type="match status" value="4"/>
</dbReference>
<proteinExistence type="predicted"/>
<keyword evidence="4 10" id="KW-0863">Zinc-finger</keyword>
<feature type="domain" description="C2H2-type" evidence="13">
    <location>
        <begin position="516"/>
        <end position="543"/>
    </location>
</feature>
<evidence type="ECO:0000256" key="5">
    <source>
        <dbReference type="ARBA" id="ARBA00022833"/>
    </source>
</evidence>
<dbReference type="InterPro" id="IPR012934">
    <property type="entry name" value="Znf_AD"/>
</dbReference>
<keyword evidence="2" id="KW-0479">Metal-binding</keyword>
<evidence type="ECO:0000256" key="11">
    <source>
        <dbReference type="SAM" id="Coils"/>
    </source>
</evidence>
<keyword evidence="8" id="KW-0804">Transcription</keyword>
<sequence length="895" mass="104942">MSTEITCRLCLEFCKDGYCDLYNEYYDGDMNTTITTNEVFELVKKYFPEELLNMDCSKHLTKLCLQCWHYIEEFHNFQETIIMAQSMKMSENFHIVEEEQQECEEVEMEMQEEEEGEEQQETQSFVSEVPIKFEEFNICEVSSQEVMSHVEKEEIQDDEEVVGDEFVEEIVDDYIMVDNPENTETSNEEDSEDDYEQKVETTRDETTHLTNLYITEIIEHEDRNVTVQQRNTKELQTIEEYDDFIANWKSQLECVICYDSFETYSLLCDHFKEQHPEEECHIICCDLRLQQRWEIVEHILYHKASSSSQKCDISFETAVQDLPAKKHFRQRYASRNGERFGQRQMKKDKLKIYKCKICDKVFFNNAGLRTHREAEHQQQTDIICTFCPQTFSQFTAFQSHLKTEHQQEWQMRRNQEAIEMLPEIRKHLAGAKLSQKNKLSNGPRKTKQIIDSSSDCKCPICGNVYHSKRYLRAHLALHGGKAMYLCQFCSKSYHLPNSLSYHIRLKHSGHTEVVQMKCHICNKIYYTKKALRQHLSMHEGKPSFSCKICSKEYFFSSSLSNHMKYFHAPNLKEAKARAAKSTGYSDSEEGKAKRKNRGPPESDPMPCHICNKVYYTKKALNQHLSKHEGRPSFTCKLCFKQYYFSSSFSNHMKYFHAPKKETTDSSKHKAKMLALVEKALAEGKTIYKCNVCDNVYQSRRTLKEHENTHGGQQSYTCKFCPKMYYLKSAMYNHMSKIHNYQPRKENSLKKAQKRAAQDNNESLDDLVEDLEMDETKKKTSAKGRKALSEKFKNSGLKCATCDRYYQSKRSLREHEAKHTGEELYSCKYCGKKFFLKSTMSTHIKKQHPKDSGASIQTKEEDTTACYDEEQQYAVTSITEEEIDVVTEEVITSTNV</sequence>
<keyword evidence="6" id="KW-0805">Transcription regulation</keyword>
<evidence type="ECO:0000256" key="1">
    <source>
        <dbReference type="ARBA" id="ARBA00004123"/>
    </source>
</evidence>
<feature type="domain" description="C2H2-type" evidence="13">
    <location>
        <begin position="382"/>
        <end position="410"/>
    </location>
</feature>